<dbReference type="Proteomes" id="UP001597263">
    <property type="component" value="Unassembled WGS sequence"/>
</dbReference>
<gene>
    <name evidence="1" type="ORF">ACFQ35_05670</name>
</gene>
<organism evidence="1 2">
    <name type="scientific">Pseudochrobactrum kiredjianiae</name>
    <dbReference type="NCBI Taxonomy" id="386305"/>
    <lineage>
        <taxon>Bacteria</taxon>
        <taxon>Pseudomonadati</taxon>
        <taxon>Pseudomonadota</taxon>
        <taxon>Alphaproteobacteria</taxon>
        <taxon>Hyphomicrobiales</taxon>
        <taxon>Brucellaceae</taxon>
        <taxon>Pseudochrobactrum</taxon>
    </lineage>
</organism>
<evidence type="ECO:0000313" key="2">
    <source>
        <dbReference type="Proteomes" id="UP001597263"/>
    </source>
</evidence>
<reference evidence="2" key="1">
    <citation type="journal article" date="2019" name="Int. J. Syst. Evol. Microbiol.">
        <title>The Global Catalogue of Microorganisms (GCM) 10K type strain sequencing project: providing services to taxonomists for standard genome sequencing and annotation.</title>
        <authorList>
            <consortium name="The Broad Institute Genomics Platform"/>
            <consortium name="The Broad Institute Genome Sequencing Center for Infectious Disease"/>
            <person name="Wu L."/>
            <person name="Ma J."/>
        </authorList>
    </citation>
    <scope>NUCLEOTIDE SEQUENCE [LARGE SCALE GENOMIC DNA]</scope>
    <source>
        <strain evidence="2">CCUG 49584</strain>
    </source>
</reference>
<dbReference type="RefSeq" id="WP_289388368.1">
    <property type="nucleotide sequence ID" value="NZ_JAUCBM010000011.1"/>
</dbReference>
<name>A0ABW3V0M2_9HYPH</name>
<accession>A0ABW3V0M2</accession>
<sequence length="164" mass="18487">MAKPSVVLQAAAAYQPDDDPFFRKMIGLRELPMRIGARMRGKHAEVAPPFGLHNFVALEQQDDALAYGLIGRFWRPDFGLISVSDGAAYRDFNMAGVAKLALVFSVKPQTDKITKLETETRVFCPDLASRLKFTPYWYLIRPVSGLIRGRILNSIKRESENSRN</sequence>
<evidence type="ECO:0000313" key="1">
    <source>
        <dbReference type="EMBL" id="MFD1226640.1"/>
    </source>
</evidence>
<proteinExistence type="predicted"/>
<evidence type="ECO:0008006" key="3">
    <source>
        <dbReference type="Google" id="ProtNLM"/>
    </source>
</evidence>
<dbReference type="EMBL" id="JBHTMA010000030">
    <property type="protein sequence ID" value="MFD1226640.1"/>
    <property type="molecule type" value="Genomic_DNA"/>
</dbReference>
<keyword evidence="2" id="KW-1185">Reference proteome</keyword>
<protein>
    <recommendedName>
        <fullName evidence="3">DUF2867 domain-containing protein</fullName>
    </recommendedName>
</protein>
<comment type="caution">
    <text evidence="1">The sequence shown here is derived from an EMBL/GenBank/DDBJ whole genome shotgun (WGS) entry which is preliminary data.</text>
</comment>